<dbReference type="RefSeq" id="WP_344129397.1">
    <property type="nucleotide sequence ID" value="NZ_BAAARA010000005.1"/>
</dbReference>
<keyword evidence="8" id="KW-1185">Reference proteome</keyword>
<protein>
    <submittedName>
        <fullName evidence="7">Family 43 glycosylhydrolase</fullName>
    </submittedName>
</protein>
<feature type="signal peptide" evidence="6">
    <location>
        <begin position="1"/>
        <end position="25"/>
    </location>
</feature>
<name>A0ABN3G598_9PSEU</name>
<dbReference type="PIRSF" id="PIRSF025414">
    <property type="entry name" value="Alpha-L-arabinofuranosidase"/>
    <property type="match status" value="1"/>
</dbReference>
<evidence type="ECO:0000313" key="8">
    <source>
        <dbReference type="Proteomes" id="UP001501218"/>
    </source>
</evidence>
<evidence type="ECO:0000256" key="6">
    <source>
        <dbReference type="SAM" id="SignalP"/>
    </source>
</evidence>
<dbReference type="Proteomes" id="UP001501218">
    <property type="component" value="Unassembled WGS sequence"/>
</dbReference>
<accession>A0ABN3G598</accession>
<evidence type="ECO:0000256" key="1">
    <source>
        <dbReference type="ARBA" id="ARBA00009865"/>
    </source>
</evidence>
<dbReference type="PANTHER" id="PTHR43817">
    <property type="entry name" value="GLYCOSYL HYDROLASE"/>
    <property type="match status" value="1"/>
</dbReference>
<dbReference type="InterPro" id="IPR016828">
    <property type="entry name" value="Alpha-L-arabinofuranosidase"/>
</dbReference>
<dbReference type="InterPro" id="IPR023296">
    <property type="entry name" value="Glyco_hydro_beta-prop_sf"/>
</dbReference>
<keyword evidence="2 6" id="KW-0732">Signal</keyword>
<dbReference type="InterPro" id="IPR006710">
    <property type="entry name" value="Glyco_hydro_43"/>
</dbReference>
<dbReference type="PANTHER" id="PTHR43817:SF1">
    <property type="entry name" value="HYDROLASE, FAMILY 43, PUTATIVE (AFU_ORTHOLOGUE AFUA_3G01660)-RELATED"/>
    <property type="match status" value="1"/>
</dbReference>
<proteinExistence type="inferred from homology"/>
<evidence type="ECO:0000256" key="3">
    <source>
        <dbReference type="ARBA" id="ARBA00022801"/>
    </source>
</evidence>
<keyword evidence="4 5" id="KW-0326">Glycosidase</keyword>
<dbReference type="Pfam" id="PF04616">
    <property type="entry name" value="Glyco_hydro_43"/>
    <property type="match status" value="1"/>
</dbReference>
<evidence type="ECO:0000256" key="5">
    <source>
        <dbReference type="RuleBase" id="RU361187"/>
    </source>
</evidence>
<evidence type="ECO:0000256" key="2">
    <source>
        <dbReference type="ARBA" id="ARBA00022729"/>
    </source>
</evidence>
<evidence type="ECO:0000313" key="7">
    <source>
        <dbReference type="EMBL" id="GAA2344080.1"/>
    </source>
</evidence>
<comment type="similarity">
    <text evidence="1 5">Belongs to the glycosyl hydrolase 43 family.</text>
</comment>
<gene>
    <name evidence="7" type="ORF">GCM10009854_21040</name>
</gene>
<dbReference type="SUPFAM" id="SSF75005">
    <property type="entry name" value="Arabinanase/levansucrase/invertase"/>
    <property type="match status" value="1"/>
</dbReference>
<dbReference type="CDD" id="cd18817">
    <property type="entry name" value="GH43f_LbAraf43-like"/>
    <property type="match status" value="1"/>
</dbReference>
<evidence type="ECO:0000256" key="4">
    <source>
        <dbReference type="ARBA" id="ARBA00023295"/>
    </source>
</evidence>
<comment type="caution">
    <text evidence="7">The sequence shown here is derived from an EMBL/GenBank/DDBJ whole genome shotgun (WGS) entry which is preliminary data.</text>
</comment>
<reference evidence="7 8" key="1">
    <citation type="journal article" date="2019" name="Int. J. Syst. Evol. Microbiol.">
        <title>The Global Catalogue of Microorganisms (GCM) 10K type strain sequencing project: providing services to taxonomists for standard genome sequencing and annotation.</title>
        <authorList>
            <consortium name="The Broad Institute Genomics Platform"/>
            <consortium name="The Broad Institute Genome Sequencing Center for Infectious Disease"/>
            <person name="Wu L."/>
            <person name="Ma J."/>
        </authorList>
    </citation>
    <scope>NUCLEOTIDE SEQUENCE [LARGE SCALE GENOMIC DNA]</scope>
    <source>
        <strain evidence="7 8">JCM 16221</strain>
    </source>
</reference>
<organism evidence="7 8">
    <name type="scientific">Saccharopolyspora halophila</name>
    <dbReference type="NCBI Taxonomy" id="405551"/>
    <lineage>
        <taxon>Bacteria</taxon>
        <taxon>Bacillati</taxon>
        <taxon>Actinomycetota</taxon>
        <taxon>Actinomycetes</taxon>
        <taxon>Pseudonocardiales</taxon>
        <taxon>Pseudonocardiaceae</taxon>
        <taxon>Saccharopolyspora</taxon>
    </lineage>
</organism>
<dbReference type="Gene3D" id="2.115.10.20">
    <property type="entry name" value="Glycosyl hydrolase domain, family 43"/>
    <property type="match status" value="1"/>
</dbReference>
<sequence length="335" mass="36890">MSRRWVLTGMLVAGAALATGGRAGAAEHANPIAWRRADPHVHKHSDGHYYFTATFPESDRIILRASRTPQGLRTAAEHVVWRSRDSGELSSHVFAPEIHRIGGSWYIYFAAGDGSGLGSIRMYALVNPSPDPLTGTWTARGPIDTGWSTFSLDATTFTHRGKRYLAWAQHDRDIDSNTNIYLAPMSDPLHLAGPAAMLSRPTFDWERRGHAVNEAPAMLSRGDRLFLTYSASATDSNYCLGMLSADADADLMDPASWTKSPDPVFASSDVTGQYGPGHNCFTVDEDGQTDLLVYHARPYEQIEGEPLLDPNRHTRIQQLHWNPDGTPHFGIPVPD</sequence>
<dbReference type="EMBL" id="BAAARA010000005">
    <property type="protein sequence ID" value="GAA2344080.1"/>
    <property type="molecule type" value="Genomic_DNA"/>
</dbReference>
<keyword evidence="3 5" id="KW-0378">Hydrolase</keyword>
<feature type="chain" id="PRO_5045394997" evidence="6">
    <location>
        <begin position="26"/>
        <end position="335"/>
    </location>
</feature>